<dbReference type="InterPro" id="IPR016032">
    <property type="entry name" value="Sig_transdc_resp-reg_C-effctor"/>
</dbReference>
<sequence>MSRQKTLEQHDRLSLDMSPVGMTVMPATHVQETCHPCTQATLAFGCDLLQASSAILFWVDSAHFVQTIELTGTEADLLPEYFNNGFYTYDPLSIRKVLNGSNNVLMLDHERSHNSHDHNQIHDTFLQRHGIVDEINFLFRNENDAVALLSVMKRQVDRTPFPTDFQWEALRRYMEFTLQQHPQMRDRRICRALKEKFQLTNKEVEVVFLLEKGASNWEISEIMHIGVSTVKTHIVNILNKTGVGSRAAVAAYMRSL</sequence>
<reference evidence="6 8" key="3">
    <citation type="submission" date="2017-06" db="EMBL/GenBank/DDBJ databases">
        <title>A draft genome sequence of Komagataeibacter nataicola LMG 1536.</title>
        <authorList>
            <person name="Skraban J."/>
            <person name="Cleenwerck I."/>
            <person name="Vandamme P."/>
            <person name="Trcek J."/>
        </authorList>
    </citation>
    <scope>NUCLEOTIDE SEQUENCE [LARGE SCALE GENOMIC DNA]</scope>
    <source>
        <strain evidence="6 8">LMG 1536</strain>
    </source>
</reference>
<evidence type="ECO:0000313" key="5">
    <source>
        <dbReference type="EMBL" id="AQU88622.1"/>
    </source>
</evidence>
<feature type="domain" description="HTH luxR-type" evidence="4">
    <location>
        <begin position="192"/>
        <end position="256"/>
    </location>
</feature>
<dbReference type="SMART" id="SM00421">
    <property type="entry name" value="HTH_LUXR"/>
    <property type="match status" value="1"/>
</dbReference>
<dbReference type="GO" id="GO:0006355">
    <property type="term" value="P:regulation of DNA-templated transcription"/>
    <property type="evidence" value="ECO:0007669"/>
    <property type="project" value="InterPro"/>
</dbReference>
<protein>
    <recommendedName>
        <fullName evidence="4">HTH luxR-type domain-containing protein</fullName>
    </recommendedName>
</protein>
<dbReference type="SUPFAM" id="SSF46894">
    <property type="entry name" value="C-terminal effector domain of the bipartite response regulators"/>
    <property type="match status" value="1"/>
</dbReference>
<dbReference type="InterPro" id="IPR036388">
    <property type="entry name" value="WH-like_DNA-bd_sf"/>
</dbReference>
<evidence type="ECO:0000256" key="2">
    <source>
        <dbReference type="ARBA" id="ARBA00023125"/>
    </source>
</evidence>
<dbReference type="CDD" id="cd06170">
    <property type="entry name" value="LuxR_C_like"/>
    <property type="match status" value="1"/>
</dbReference>
<dbReference type="Proteomes" id="UP000247512">
    <property type="component" value="Unassembled WGS sequence"/>
</dbReference>
<keyword evidence="1" id="KW-0805">Transcription regulation</keyword>
<gene>
    <name evidence="5" type="ORF">B0W47_15515</name>
    <name evidence="6" type="ORF">CDI09_16720</name>
</gene>
<evidence type="ECO:0000313" key="8">
    <source>
        <dbReference type="Proteomes" id="UP000247512"/>
    </source>
</evidence>
<accession>A0A9N7H2C2</accession>
<reference evidence="7" key="1">
    <citation type="submission" date="2017-02" db="EMBL/GenBank/DDBJ databases">
        <title>zhang.</title>
        <authorList>
            <person name="Zhang H."/>
        </authorList>
    </citation>
    <scope>NUCLEOTIDE SEQUENCE [LARGE SCALE GENOMIC DNA]</scope>
    <source>
        <strain evidence="7">RZS01</strain>
    </source>
</reference>
<dbReference type="Pfam" id="PF00196">
    <property type="entry name" value="GerE"/>
    <property type="match status" value="1"/>
</dbReference>
<dbReference type="RefSeq" id="WP_078527232.1">
    <property type="nucleotide sequence ID" value="NZ_CP019875.1"/>
</dbReference>
<dbReference type="KEGG" id="kna:B0W47_15515"/>
<dbReference type="EMBL" id="CP019875">
    <property type="protein sequence ID" value="AQU88622.1"/>
    <property type="molecule type" value="Genomic_DNA"/>
</dbReference>
<dbReference type="Gene3D" id="1.10.10.10">
    <property type="entry name" value="Winged helix-like DNA-binding domain superfamily/Winged helix DNA-binding domain"/>
    <property type="match status" value="1"/>
</dbReference>
<name>A0A9N7H2C2_9PROT</name>
<keyword evidence="3" id="KW-0804">Transcription</keyword>
<dbReference type="EMBL" id="NIRT01000060">
    <property type="protein sequence ID" value="PYD64886.1"/>
    <property type="molecule type" value="Genomic_DNA"/>
</dbReference>
<dbReference type="OrthoDB" id="7267885at2"/>
<dbReference type="PROSITE" id="PS50043">
    <property type="entry name" value="HTH_LUXR_2"/>
    <property type="match status" value="1"/>
</dbReference>
<evidence type="ECO:0000256" key="3">
    <source>
        <dbReference type="ARBA" id="ARBA00023163"/>
    </source>
</evidence>
<evidence type="ECO:0000256" key="1">
    <source>
        <dbReference type="ARBA" id="ARBA00023015"/>
    </source>
</evidence>
<dbReference type="Proteomes" id="UP000189683">
    <property type="component" value="Chromosome"/>
</dbReference>
<keyword evidence="2" id="KW-0238">DNA-binding</keyword>
<dbReference type="PRINTS" id="PR00038">
    <property type="entry name" value="HTHLUXR"/>
</dbReference>
<dbReference type="InterPro" id="IPR000792">
    <property type="entry name" value="Tscrpt_reg_LuxR_C"/>
</dbReference>
<dbReference type="PROSITE" id="PS00622">
    <property type="entry name" value="HTH_LUXR_1"/>
    <property type="match status" value="1"/>
</dbReference>
<evidence type="ECO:0000259" key="4">
    <source>
        <dbReference type="PROSITE" id="PS50043"/>
    </source>
</evidence>
<evidence type="ECO:0000313" key="7">
    <source>
        <dbReference type="Proteomes" id="UP000189683"/>
    </source>
</evidence>
<dbReference type="PANTHER" id="PTHR44688">
    <property type="entry name" value="DNA-BINDING TRANSCRIPTIONAL ACTIVATOR DEVR_DOSR"/>
    <property type="match status" value="1"/>
</dbReference>
<keyword evidence="8" id="KW-1185">Reference proteome</keyword>
<organism evidence="5 7">
    <name type="scientific">Komagataeibacter nataicola</name>
    <dbReference type="NCBI Taxonomy" id="265960"/>
    <lineage>
        <taxon>Bacteria</taxon>
        <taxon>Pseudomonadati</taxon>
        <taxon>Pseudomonadota</taxon>
        <taxon>Alphaproteobacteria</taxon>
        <taxon>Acetobacterales</taxon>
        <taxon>Acetobacteraceae</taxon>
        <taxon>Komagataeibacter</taxon>
    </lineage>
</organism>
<evidence type="ECO:0000313" key="6">
    <source>
        <dbReference type="EMBL" id="PYD64886.1"/>
    </source>
</evidence>
<dbReference type="AlphaFoldDB" id="A0A9N7H2C2"/>
<reference evidence="5" key="2">
    <citation type="submission" date="2017-02" db="EMBL/GenBank/DDBJ databases">
        <authorList>
            <person name="Zhang H."/>
        </authorList>
    </citation>
    <scope>NUCLEOTIDE SEQUENCE</scope>
    <source>
        <strain evidence="5">RZS01</strain>
    </source>
</reference>
<proteinExistence type="predicted"/>
<dbReference type="PANTHER" id="PTHR44688:SF16">
    <property type="entry name" value="DNA-BINDING TRANSCRIPTIONAL ACTIVATOR DEVR_DOSR"/>
    <property type="match status" value="1"/>
</dbReference>
<dbReference type="GO" id="GO:0003677">
    <property type="term" value="F:DNA binding"/>
    <property type="evidence" value="ECO:0007669"/>
    <property type="project" value="UniProtKB-KW"/>
</dbReference>